<comment type="caution">
    <text evidence="2">The sequence shown here is derived from an EMBL/GenBank/DDBJ whole genome shotgun (WGS) entry which is preliminary data.</text>
</comment>
<accession>A0A1Y2CM31</accession>
<keyword evidence="1" id="KW-0175">Coiled coil</keyword>
<dbReference type="OrthoDB" id="10303929at2759"/>
<dbReference type="EMBL" id="MCGO01000012">
    <property type="protein sequence ID" value="ORY48098.1"/>
    <property type="molecule type" value="Genomic_DNA"/>
</dbReference>
<evidence type="ECO:0000313" key="2">
    <source>
        <dbReference type="EMBL" id="ORY48098.1"/>
    </source>
</evidence>
<reference evidence="2 3" key="1">
    <citation type="submission" date="2016-07" db="EMBL/GenBank/DDBJ databases">
        <title>Pervasive Adenine N6-methylation of Active Genes in Fungi.</title>
        <authorList>
            <consortium name="DOE Joint Genome Institute"/>
            <person name="Mondo S.J."/>
            <person name="Dannebaum R.O."/>
            <person name="Kuo R.C."/>
            <person name="Labutti K."/>
            <person name="Haridas S."/>
            <person name="Kuo A."/>
            <person name="Salamov A."/>
            <person name="Ahrendt S.R."/>
            <person name="Lipzen A."/>
            <person name="Sullivan W."/>
            <person name="Andreopoulos W.B."/>
            <person name="Clum A."/>
            <person name="Lindquist E."/>
            <person name="Daum C."/>
            <person name="Ramamoorthy G.K."/>
            <person name="Gryganskyi A."/>
            <person name="Culley D."/>
            <person name="Magnuson J.K."/>
            <person name="James T.Y."/>
            <person name="O'Malley M.A."/>
            <person name="Stajich J.E."/>
            <person name="Spatafora J.W."/>
            <person name="Visel A."/>
            <person name="Grigoriev I.V."/>
        </authorList>
    </citation>
    <scope>NUCLEOTIDE SEQUENCE [LARGE SCALE GENOMIC DNA]</scope>
    <source>
        <strain evidence="2 3">JEL800</strain>
    </source>
</reference>
<sequence length="379" mass="43158">MPSVLVAKVRASFNRKHGVAATSQNVKIGFTPDYFQREMTTKFHDLLATEDQMRMENKVLKLQLQEQEAKIAQYEQLQARLARVEAELATSQSKLDVSKAEKRDAKFETQLLKTEFACYREDTLAYYFERQKVHATEMKLLKAAILSVKVPDYYLHGVVPCHSIAIEKKSSFKSGGSKVGGQRVKFNTFEAVGSTHTTEHYSDRHAIKDVALTRMGMYMVSVNRRFHGLFEAESEQWQQEEFQLDQLELSLFGGSPLSKDQHLEMYQNWHKMGHLTAEKMTEIETELAGIEARPDFDFLEFEVDYEGHSEFLEGVAEADLAVANALREQTQEAVTESVAAEPEEPETVAQIEAQAEFLQEASVFDNPTVDLGPRRRSRS</sequence>
<proteinExistence type="predicted"/>
<dbReference type="Proteomes" id="UP000193642">
    <property type="component" value="Unassembled WGS sequence"/>
</dbReference>
<protein>
    <submittedName>
        <fullName evidence="2">Uncharacterized protein</fullName>
    </submittedName>
</protein>
<evidence type="ECO:0000313" key="3">
    <source>
        <dbReference type="Proteomes" id="UP000193642"/>
    </source>
</evidence>
<evidence type="ECO:0000256" key="1">
    <source>
        <dbReference type="SAM" id="Coils"/>
    </source>
</evidence>
<keyword evidence="3" id="KW-1185">Reference proteome</keyword>
<gene>
    <name evidence="2" type="ORF">BCR33DRAFT_782499</name>
</gene>
<organism evidence="2 3">
    <name type="scientific">Rhizoclosmatium globosum</name>
    <dbReference type="NCBI Taxonomy" id="329046"/>
    <lineage>
        <taxon>Eukaryota</taxon>
        <taxon>Fungi</taxon>
        <taxon>Fungi incertae sedis</taxon>
        <taxon>Chytridiomycota</taxon>
        <taxon>Chytridiomycota incertae sedis</taxon>
        <taxon>Chytridiomycetes</taxon>
        <taxon>Chytridiales</taxon>
        <taxon>Chytriomycetaceae</taxon>
        <taxon>Rhizoclosmatium</taxon>
    </lineage>
</organism>
<feature type="coiled-coil region" evidence="1">
    <location>
        <begin position="50"/>
        <end position="101"/>
    </location>
</feature>
<dbReference type="AlphaFoldDB" id="A0A1Y2CM31"/>
<name>A0A1Y2CM31_9FUNG</name>